<dbReference type="EMBL" id="GL385395">
    <property type="protein sequence ID" value="EJT81334.1"/>
    <property type="molecule type" value="Genomic_DNA"/>
</dbReference>
<dbReference type="eggNOG" id="ENOG502T39V">
    <property type="taxonomic scope" value="Eukaryota"/>
</dbReference>
<dbReference type="EnsemblFungi" id="EJT81334">
    <property type="protein sequence ID" value="EJT81334"/>
    <property type="gene ID" value="GGTG_01317"/>
</dbReference>
<proteinExistence type="predicted"/>
<evidence type="ECO:0000313" key="2">
    <source>
        <dbReference type="EMBL" id="EJT81334.1"/>
    </source>
</evidence>
<reference evidence="2" key="2">
    <citation type="submission" date="2010-07" db="EMBL/GenBank/DDBJ databases">
        <authorList>
            <consortium name="The Broad Institute Genome Sequencing Platform"/>
            <consortium name="Broad Institute Genome Sequencing Center for Infectious Disease"/>
            <person name="Ma L.-J."/>
            <person name="Dead R."/>
            <person name="Young S."/>
            <person name="Zeng Q."/>
            <person name="Koehrsen M."/>
            <person name="Alvarado L."/>
            <person name="Berlin A."/>
            <person name="Chapman S.B."/>
            <person name="Chen Z."/>
            <person name="Freedman E."/>
            <person name="Gellesch M."/>
            <person name="Goldberg J."/>
            <person name="Griggs A."/>
            <person name="Gujja S."/>
            <person name="Heilman E.R."/>
            <person name="Heiman D."/>
            <person name="Hepburn T."/>
            <person name="Howarth C."/>
            <person name="Jen D."/>
            <person name="Larson L."/>
            <person name="Mehta T."/>
            <person name="Neiman D."/>
            <person name="Pearson M."/>
            <person name="Roberts A."/>
            <person name="Saif S."/>
            <person name="Shea T."/>
            <person name="Shenoy N."/>
            <person name="Sisk P."/>
            <person name="Stolte C."/>
            <person name="Sykes S."/>
            <person name="Walk T."/>
            <person name="White J."/>
            <person name="Yandava C."/>
            <person name="Haas B."/>
            <person name="Nusbaum C."/>
            <person name="Birren B."/>
        </authorList>
    </citation>
    <scope>NUCLEOTIDE SEQUENCE</scope>
    <source>
        <strain evidence="2">R3-111a-1</strain>
    </source>
</reference>
<keyword evidence="4" id="KW-1185">Reference proteome</keyword>
<reference evidence="3" key="5">
    <citation type="submission" date="2018-04" db="UniProtKB">
        <authorList>
            <consortium name="EnsemblFungi"/>
        </authorList>
    </citation>
    <scope>IDENTIFICATION</scope>
    <source>
        <strain evidence="3">R3-111a-1</strain>
    </source>
</reference>
<evidence type="ECO:0000313" key="3">
    <source>
        <dbReference type="EnsemblFungi" id="EJT81334"/>
    </source>
</evidence>
<feature type="region of interest" description="Disordered" evidence="1">
    <location>
        <begin position="156"/>
        <end position="183"/>
    </location>
</feature>
<name>J3NJ83_GAET3</name>
<dbReference type="GeneID" id="20341775"/>
<feature type="compositionally biased region" description="Low complexity" evidence="1">
    <location>
        <begin position="169"/>
        <end position="182"/>
    </location>
</feature>
<gene>
    <name evidence="3" type="primary">20341775</name>
    <name evidence="2" type="ORF">GGTG_01317</name>
</gene>
<dbReference type="RefSeq" id="XP_009217343.1">
    <property type="nucleotide sequence ID" value="XM_009219079.1"/>
</dbReference>
<feature type="region of interest" description="Disordered" evidence="1">
    <location>
        <begin position="235"/>
        <end position="260"/>
    </location>
</feature>
<protein>
    <submittedName>
        <fullName evidence="2 3">Uncharacterized protein</fullName>
    </submittedName>
</protein>
<dbReference type="HOGENOM" id="CLU_1069752_0_0_1"/>
<dbReference type="AlphaFoldDB" id="J3NJ83"/>
<dbReference type="Proteomes" id="UP000006039">
    <property type="component" value="Unassembled WGS sequence"/>
</dbReference>
<organism evidence="2">
    <name type="scientific">Gaeumannomyces tritici (strain R3-111a-1)</name>
    <name type="common">Wheat and barley take-all root rot fungus</name>
    <name type="synonym">Gaeumannomyces graminis var. tritici</name>
    <dbReference type="NCBI Taxonomy" id="644352"/>
    <lineage>
        <taxon>Eukaryota</taxon>
        <taxon>Fungi</taxon>
        <taxon>Dikarya</taxon>
        <taxon>Ascomycota</taxon>
        <taxon>Pezizomycotina</taxon>
        <taxon>Sordariomycetes</taxon>
        <taxon>Sordariomycetidae</taxon>
        <taxon>Magnaporthales</taxon>
        <taxon>Magnaporthaceae</taxon>
        <taxon>Gaeumannomyces</taxon>
    </lineage>
</organism>
<evidence type="ECO:0000256" key="1">
    <source>
        <dbReference type="SAM" id="MobiDB-lite"/>
    </source>
</evidence>
<dbReference type="STRING" id="644352.J3NJ83"/>
<reference evidence="2" key="3">
    <citation type="submission" date="2010-09" db="EMBL/GenBank/DDBJ databases">
        <title>Annotation of Gaeumannomyces graminis var. tritici R3-111a-1.</title>
        <authorList>
            <consortium name="The Broad Institute Genome Sequencing Platform"/>
            <person name="Ma L.-J."/>
            <person name="Dead R."/>
            <person name="Young S.K."/>
            <person name="Zeng Q."/>
            <person name="Gargeya S."/>
            <person name="Fitzgerald M."/>
            <person name="Haas B."/>
            <person name="Abouelleil A."/>
            <person name="Alvarado L."/>
            <person name="Arachchi H.M."/>
            <person name="Berlin A."/>
            <person name="Brown A."/>
            <person name="Chapman S.B."/>
            <person name="Chen Z."/>
            <person name="Dunbar C."/>
            <person name="Freedman E."/>
            <person name="Gearin G."/>
            <person name="Gellesch M."/>
            <person name="Goldberg J."/>
            <person name="Griggs A."/>
            <person name="Gujja S."/>
            <person name="Heiman D."/>
            <person name="Howarth C."/>
            <person name="Larson L."/>
            <person name="Lui A."/>
            <person name="MacDonald P.J.P."/>
            <person name="Mehta T."/>
            <person name="Montmayeur A."/>
            <person name="Murphy C."/>
            <person name="Neiman D."/>
            <person name="Pearson M."/>
            <person name="Priest M."/>
            <person name="Roberts A."/>
            <person name="Saif S."/>
            <person name="Shea T."/>
            <person name="Shenoy N."/>
            <person name="Sisk P."/>
            <person name="Stolte C."/>
            <person name="Sykes S."/>
            <person name="Yandava C."/>
            <person name="Wortman J."/>
            <person name="Nusbaum C."/>
            <person name="Birren B."/>
        </authorList>
    </citation>
    <scope>NUCLEOTIDE SEQUENCE</scope>
    <source>
        <strain evidence="2">R3-111a-1</strain>
    </source>
</reference>
<sequence>MELYVSFNGPQRIRYVAADGTPIHDAYIEVRYDFATFENSIRFQSDLRHRELVDFFDIDVVWSDKDERKDRFGAVRGIATGQRVKVWKDMHSLQHCLTFLASDHRFREYYMSAFEREIRSRDRARKWLRLDVRGRRGSGHDTAPSSRRRSFGLFSRGRSVDDTAGGQASSSHQPDHGSSSPSLTIRHLGVQFSRSEDYERFIQRWDQSCAEDSTFNGILYPSNRFELASAEPHAENAVELPAGPYSTLETVSEPQDGEAP</sequence>
<dbReference type="OrthoDB" id="4583914at2759"/>
<accession>J3NJ83</accession>
<dbReference type="VEuPathDB" id="FungiDB:GGTG_01317"/>
<reference evidence="3" key="4">
    <citation type="journal article" date="2015" name="G3 (Bethesda)">
        <title>Genome sequences of three phytopathogenic species of the Magnaporthaceae family of fungi.</title>
        <authorList>
            <person name="Okagaki L.H."/>
            <person name="Nunes C.C."/>
            <person name="Sailsbery J."/>
            <person name="Clay B."/>
            <person name="Brown D."/>
            <person name="John T."/>
            <person name="Oh Y."/>
            <person name="Young N."/>
            <person name="Fitzgerald M."/>
            <person name="Haas B.J."/>
            <person name="Zeng Q."/>
            <person name="Young S."/>
            <person name="Adiconis X."/>
            <person name="Fan L."/>
            <person name="Levin J.Z."/>
            <person name="Mitchell T.K."/>
            <person name="Okubara P.A."/>
            <person name="Farman M.L."/>
            <person name="Kohn L.M."/>
            <person name="Birren B."/>
            <person name="Ma L.-J."/>
            <person name="Dean R.A."/>
        </authorList>
    </citation>
    <scope>NUCLEOTIDE SEQUENCE</scope>
    <source>
        <strain evidence="3">R3-111a-1</strain>
    </source>
</reference>
<evidence type="ECO:0000313" key="4">
    <source>
        <dbReference type="Proteomes" id="UP000006039"/>
    </source>
</evidence>
<reference evidence="4" key="1">
    <citation type="submission" date="2010-07" db="EMBL/GenBank/DDBJ databases">
        <title>The genome sequence of Gaeumannomyces graminis var. tritici strain R3-111a-1.</title>
        <authorList>
            <consortium name="The Broad Institute Genome Sequencing Platform"/>
            <person name="Ma L.-J."/>
            <person name="Dead R."/>
            <person name="Young S."/>
            <person name="Zeng Q."/>
            <person name="Koehrsen M."/>
            <person name="Alvarado L."/>
            <person name="Berlin A."/>
            <person name="Chapman S.B."/>
            <person name="Chen Z."/>
            <person name="Freedman E."/>
            <person name="Gellesch M."/>
            <person name="Goldberg J."/>
            <person name="Griggs A."/>
            <person name="Gujja S."/>
            <person name="Heilman E.R."/>
            <person name="Heiman D."/>
            <person name="Hepburn T."/>
            <person name="Howarth C."/>
            <person name="Jen D."/>
            <person name="Larson L."/>
            <person name="Mehta T."/>
            <person name="Neiman D."/>
            <person name="Pearson M."/>
            <person name="Roberts A."/>
            <person name="Saif S."/>
            <person name="Shea T."/>
            <person name="Shenoy N."/>
            <person name="Sisk P."/>
            <person name="Stolte C."/>
            <person name="Sykes S."/>
            <person name="Walk T."/>
            <person name="White J."/>
            <person name="Yandava C."/>
            <person name="Haas B."/>
            <person name="Nusbaum C."/>
            <person name="Birren B."/>
        </authorList>
    </citation>
    <scope>NUCLEOTIDE SEQUENCE [LARGE SCALE GENOMIC DNA]</scope>
    <source>
        <strain evidence="4">R3-111a-1</strain>
    </source>
</reference>